<dbReference type="Gene3D" id="3.20.20.80">
    <property type="entry name" value="Glycosidases"/>
    <property type="match status" value="1"/>
</dbReference>
<proteinExistence type="inferred from homology"/>
<dbReference type="PANTHER" id="PTHR31451:SF46">
    <property type="entry name" value="MANNAN ENDO-1,4-BETA-MANNOSIDASE 8"/>
    <property type="match status" value="1"/>
</dbReference>
<dbReference type="EMBL" id="KZ452023">
    <property type="protein sequence ID" value="PKA50551.1"/>
    <property type="molecule type" value="Genomic_DNA"/>
</dbReference>
<keyword evidence="8" id="KW-1185">Reference proteome</keyword>
<dbReference type="OrthoDB" id="406631at2759"/>
<keyword evidence="5" id="KW-0326">Glycosidase</keyword>
<evidence type="ECO:0000256" key="5">
    <source>
        <dbReference type="ARBA" id="ARBA00023295"/>
    </source>
</evidence>
<name>A0A2I0A4T4_9ASPA</name>
<dbReference type="GO" id="GO:0016985">
    <property type="term" value="F:mannan endo-1,4-beta-mannosidase activity"/>
    <property type="evidence" value="ECO:0007669"/>
    <property type="project" value="UniProtKB-EC"/>
</dbReference>
<dbReference type="PANTHER" id="PTHR31451">
    <property type="match status" value="1"/>
</dbReference>
<dbReference type="Proteomes" id="UP000236161">
    <property type="component" value="Unassembled WGS sequence"/>
</dbReference>
<feature type="domain" description="Glycoside hydrolase family 5" evidence="6">
    <location>
        <begin position="24"/>
        <end position="280"/>
    </location>
</feature>
<comment type="similarity">
    <text evidence="2">Belongs to the glycosyl hydrolase 5 (cellulase A) family.</text>
</comment>
<dbReference type="AlphaFoldDB" id="A0A2I0A4T4"/>
<dbReference type="Pfam" id="PF26410">
    <property type="entry name" value="GH5_mannosidase"/>
    <property type="match status" value="1"/>
</dbReference>
<sequence>MHPWCLRKCLSESMFLIFNGFCYLQGLDFVVSEARKHGMRLLLSLCNNWEDYGGKAQYVRWGKEAGLNLTSDDEFFTDPVIKGYYKDHVMRVLTRMNIYTNVMYKDDPTIFAWELMNEPRCLLDPSGDALQGWIEEMASFIKSIDQKHLLEIGSEGFYGPSTPDKLQLNPSPYMGEAGTDFIRNHQTPGIDFASVHIYSDSWLSDSFHGIHIEFVESWMQDHIDDAEVLNTPVVFGEFGVSLKDERFDLKFREVFIRTVQKMLIRSWRRGGAGGGSLLWQLFPEGTEQMHDGYAVVLTESASTSSMLSLHSEKIQSTGKNSNSYDDDLMHNEL</sequence>
<evidence type="ECO:0000256" key="3">
    <source>
        <dbReference type="ARBA" id="ARBA00012706"/>
    </source>
</evidence>
<keyword evidence="4" id="KW-0378">Hydrolase</keyword>
<gene>
    <name evidence="7" type="primary">MAN8</name>
    <name evidence="7" type="ORF">AXF42_Ash013766</name>
</gene>
<evidence type="ECO:0000259" key="6">
    <source>
        <dbReference type="Pfam" id="PF26410"/>
    </source>
</evidence>
<evidence type="ECO:0000256" key="4">
    <source>
        <dbReference type="ARBA" id="ARBA00022801"/>
    </source>
</evidence>
<reference evidence="7 8" key="1">
    <citation type="journal article" date="2017" name="Nature">
        <title>The Apostasia genome and the evolution of orchids.</title>
        <authorList>
            <person name="Zhang G.Q."/>
            <person name="Liu K.W."/>
            <person name="Li Z."/>
            <person name="Lohaus R."/>
            <person name="Hsiao Y.Y."/>
            <person name="Niu S.C."/>
            <person name="Wang J.Y."/>
            <person name="Lin Y.C."/>
            <person name="Xu Q."/>
            <person name="Chen L.J."/>
            <person name="Yoshida K."/>
            <person name="Fujiwara S."/>
            <person name="Wang Z.W."/>
            <person name="Zhang Y.Q."/>
            <person name="Mitsuda N."/>
            <person name="Wang M."/>
            <person name="Liu G.H."/>
            <person name="Pecoraro L."/>
            <person name="Huang H.X."/>
            <person name="Xiao X.J."/>
            <person name="Lin M."/>
            <person name="Wu X.Y."/>
            <person name="Wu W.L."/>
            <person name="Chen Y.Y."/>
            <person name="Chang S.B."/>
            <person name="Sakamoto S."/>
            <person name="Ohme-Takagi M."/>
            <person name="Yagi M."/>
            <person name="Zeng S.J."/>
            <person name="Shen C.Y."/>
            <person name="Yeh C.M."/>
            <person name="Luo Y.B."/>
            <person name="Tsai W.C."/>
            <person name="Van de Peer Y."/>
            <person name="Liu Z.J."/>
        </authorList>
    </citation>
    <scope>NUCLEOTIDE SEQUENCE [LARGE SCALE GENOMIC DNA]</scope>
    <source>
        <strain evidence="8">cv. Shenzhen</strain>
        <tissue evidence="7">Stem</tissue>
    </source>
</reference>
<comment type="catalytic activity">
    <reaction evidence="1">
        <text>Random hydrolysis of (1-&gt;4)-beta-D-mannosidic linkages in mannans, galactomannans and glucomannans.</text>
        <dbReference type="EC" id="3.2.1.78"/>
    </reaction>
</comment>
<evidence type="ECO:0000313" key="8">
    <source>
        <dbReference type="Proteomes" id="UP000236161"/>
    </source>
</evidence>
<dbReference type="InterPro" id="IPR045053">
    <property type="entry name" value="MAN-like"/>
</dbReference>
<dbReference type="GO" id="GO:0000272">
    <property type="term" value="P:polysaccharide catabolic process"/>
    <property type="evidence" value="ECO:0007669"/>
    <property type="project" value="InterPro"/>
</dbReference>
<dbReference type="STRING" id="1088818.A0A2I0A4T4"/>
<dbReference type="InterPro" id="IPR001547">
    <property type="entry name" value="Glyco_hydro_5"/>
</dbReference>
<dbReference type="InterPro" id="IPR017853">
    <property type="entry name" value="GH"/>
</dbReference>
<dbReference type="EC" id="3.2.1.78" evidence="3"/>
<dbReference type="SUPFAM" id="SSF51445">
    <property type="entry name" value="(Trans)glycosidases"/>
    <property type="match status" value="1"/>
</dbReference>
<evidence type="ECO:0000256" key="1">
    <source>
        <dbReference type="ARBA" id="ARBA00001678"/>
    </source>
</evidence>
<evidence type="ECO:0000256" key="2">
    <source>
        <dbReference type="ARBA" id="ARBA00005641"/>
    </source>
</evidence>
<organism evidence="7 8">
    <name type="scientific">Apostasia shenzhenica</name>
    <dbReference type="NCBI Taxonomy" id="1088818"/>
    <lineage>
        <taxon>Eukaryota</taxon>
        <taxon>Viridiplantae</taxon>
        <taxon>Streptophyta</taxon>
        <taxon>Embryophyta</taxon>
        <taxon>Tracheophyta</taxon>
        <taxon>Spermatophyta</taxon>
        <taxon>Magnoliopsida</taxon>
        <taxon>Liliopsida</taxon>
        <taxon>Asparagales</taxon>
        <taxon>Orchidaceae</taxon>
        <taxon>Apostasioideae</taxon>
        <taxon>Apostasia</taxon>
    </lineage>
</organism>
<protein>
    <recommendedName>
        <fullName evidence="3">mannan endo-1,4-beta-mannosidase</fullName>
        <ecNumber evidence="3">3.2.1.78</ecNumber>
    </recommendedName>
</protein>
<accession>A0A2I0A4T4</accession>
<evidence type="ECO:0000313" key="7">
    <source>
        <dbReference type="EMBL" id="PKA50551.1"/>
    </source>
</evidence>